<dbReference type="Gene3D" id="3.40.190.10">
    <property type="entry name" value="Periplasmic binding protein-like II"/>
    <property type="match status" value="2"/>
</dbReference>
<dbReference type="PANTHER" id="PTHR30537:SF26">
    <property type="entry name" value="GLYCINE CLEAVAGE SYSTEM TRANSCRIPTIONAL ACTIVATOR"/>
    <property type="match status" value="1"/>
</dbReference>
<sequence>MINRRWLPLNALRAYEAVGRNLSFTLGAQALHVSQSALSRHVISLEELLGKPLLERKPSGLVLTEAGAALLPVVAKAFDRIEQTLNLIQQGERSARTLRVHMPPSLLHHMALPILRDFRREFPDIRIDVSSSHVTGLPSQDLDVAVVYDRPSVDDRVTDLLWMVRVTPMCSPDLAEREKGKTLGEFLASNELLHTKLDNQPRDFLWTTFARQCGLSLDTDRGLAFDTAMSAVQYATSGDGVVLADVDMLADEVKAGRLIAPFPSATFEEGYGYYLKFHPEDLGDPVIALFRSWMIGRFGAHAAGAPPEA</sequence>
<keyword evidence="7" id="KW-1185">Reference proteome</keyword>
<evidence type="ECO:0000259" key="5">
    <source>
        <dbReference type="PROSITE" id="PS50931"/>
    </source>
</evidence>
<dbReference type="InterPro" id="IPR036390">
    <property type="entry name" value="WH_DNA-bd_sf"/>
</dbReference>
<organism evidence="6 7">
    <name type="scientific">Phenylobacterium montanum</name>
    <dbReference type="NCBI Taxonomy" id="2823693"/>
    <lineage>
        <taxon>Bacteria</taxon>
        <taxon>Pseudomonadati</taxon>
        <taxon>Pseudomonadota</taxon>
        <taxon>Alphaproteobacteria</taxon>
        <taxon>Caulobacterales</taxon>
        <taxon>Caulobacteraceae</taxon>
        <taxon>Phenylobacterium</taxon>
    </lineage>
</organism>
<protein>
    <submittedName>
        <fullName evidence="6">LysR family transcriptional regulator</fullName>
    </submittedName>
</protein>
<proteinExistence type="inferred from homology"/>
<dbReference type="GO" id="GO:0006351">
    <property type="term" value="P:DNA-templated transcription"/>
    <property type="evidence" value="ECO:0007669"/>
    <property type="project" value="TreeGrafter"/>
</dbReference>
<dbReference type="PANTHER" id="PTHR30537">
    <property type="entry name" value="HTH-TYPE TRANSCRIPTIONAL REGULATOR"/>
    <property type="match status" value="1"/>
</dbReference>
<dbReference type="PROSITE" id="PS50931">
    <property type="entry name" value="HTH_LYSR"/>
    <property type="match status" value="1"/>
</dbReference>
<comment type="similarity">
    <text evidence="1">Belongs to the LysR transcriptional regulatory family.</text>
</comment>
<dbReference type="RefSeq" id="WP_211937938.1">
    <property type="nucleotide sequence ID" value="NZ_CP073078.1"/>
</dbReference>
<dbReference type="SUPFAM" id="SSF46785">
    <property type="entry name" value="Winged helix' DNA-binding domain"/>
    <property type="match status" value="1"/>
</dbReference>
<dbReference type="KEGG" id="caul:KCG34_23065"/>
<dbReference type="AlphaFoldDB" id="A0A975IUF7"/>
<evidence type="ECO:0000256" key="4">
    <source>
        <dbReference type="ARBA" id="ARBA00023163"/>
    </source>
</evidence>
<accession>A0A975IUF7</accession>
<dbReference type="InterPro" id="IPR036388">
    <property type="entry name" value="WH-like_DNA-bd_sf"/>
</dbReference>
<keyword evidence="4" id="KW-0804">Transcription</keyword>
<evidence type="ECO:0000313" key="6">
    <source>
        <dbReference type="EMBL" id="QUD87887.1"/>
    </source>
</evidence>
<dbReference type="Pfam" id="PF00126">
    <property type="entry name" value="HTH_1"/>
    <property type="match status" value="1"/>
</dbReference>
<gene>
    <name evidence="6" type="ORF">KCG34_23065</name>
</gene>
<dbReference type="Pfam" id="PF03466">
    <property type="entry name" value="LysR_substrate"/>
    <property type="match status" value="1"/>
</dbReference>
<reference evidence="6" key="1">
    <citation type="submission" date="2021-04" db="EMBL/GenBank/DDBJ databases">
        <title>The complete genome sequence of Caulobacter sp. S6.</title>
        <authorList>
            <person name="Tang Y."/>
            <person name="Ouyang W."/>
            <person name="Liu Q."/>
            <person name="Huang B."/>
            <person name="Guo Z."/>
            <person name="Lei P."/>
        </authorList>
    </citation>
    <scope>NUCLEOTIDE SEQUENCE</scope>
    <source>
        <strain evidence="6">S6</strain>
    </source>
</reference>
<feature type="domain" description="HTH lysR-type" evidence="5">
    <location>
        <begin position="7"/>
        <end position="64"/>
    </location>
</feature>
<dbReference type="InterPro" id="IPR005119">
    <property type="entry name" value="LysR_subst-bd"/>
</dbReference>
<dbReference type="InterPro" id="IPR000847">
    <property type="entry name" value="LysR_HTH_N"/>
</dbReference>
<dbReference type="SUPFAM" id="SSF53850">
    <property type="entry name" value="Periplasmic binding protein-like II"/>
    <property type="match status" value="1"/>
</dbReference>
<keyword evidence="3" id="KW-0238">DNA-binding</keyword>
<dbReference type="Gene3D" id="1.10.10.10">
    <property type="entry name" value="Winged helix-like DNA-binding domain superfamily/Winged helix DNA-binding domain"/>
    <property type="match status" value="1"/>
</dbReference>
<dbReference type="EMBL" id="CP073078">
    <property type="protein sequence ID" value="QUD87887.1"/>
    <property type="molecule type" value="Genomic_DNA"/>
</dbReference>
<evidence type="ECO:0000256" key="2">
    <source>
        <dbReference type="ARBA" id="ARBA00023015"/>
    </source>
</evidence>
<keyword evidence="2" id="KW-0805">Transcription regulation</keyword>
<evidence type="ECO:0000313" key="7">
    <source>
        <dbReference type="Proteomes" id="UP000676409"/>
    </source>
</evidence>
<dbReference type="GO" id="GO:0043565">
    <property type="term" value="F:sequence-specific DNA binding"/>
    <property type="evidence" value="ECO:0007669"/>
    <property type="project" value="TreeGrafter"/>
</dbReference>
<evidence type="ECO:0000256" key="3">
    <source>
        <dbReference type="ARBA" id="ARBA00023125"/>
    </source>
</evidence>
<name>A0A975IUF7_9CAUL</name>
<dbReference type="GO" id="GO:0003700">
    <property type="term" value="F:DNA-binding transcription factor activity"/>
    <property type="evidence" value="ECO:0007669"/>
    <property type="project" value="InterPro"/>
</dbReference>
<dbReference type="InterPro" id="IPR058163">
    <property type="entry name" value="LysR-type_TF_proteobact-type"/>
</dbReference>
<dbReference type="PRINTS" id="PR00039">
    <property type="entry name" value="HTHLYSR"/>
</dbReference>
<evidence type="ECO:0000256" key="1">
    <source>
        <dbReference type="ARBA" id="ARBA00009437"/>
    </source>
</evidence>
<dbReference type="Proteomes" id="UP000676409">
    <property type="component" value="Chromosome"/>
</dbReference>